<reference evidence="2 3" key="2">
    <citation type="journal article" date="2009" name="PLoS ONE">
        <title>The photosynthetic apparatus and its regulation in the aerobic gammaproteobacterium Congregibacter litoralis gen. nov., sp. nov.</title>
        <authorList>
            <person name="Spring S."/>
            <person name="Lunsdorf H."/>
            <person name="Fuchs B.M."/>
            <person name="Tindall B.J."/>
        </authorList>
    </citation>
    <scope>NUCLEOTIDE SEQUENCE [LARGE SCALE GENOMIC DNA]</scope>
    <source>
        <strain evidence="2">KT71</strain>
    </source>
</reference>
<dbReference type="AlphaFoldDB" id="A4A4K3"/>
<sequence>MISDRRILSPALWRAIFGAIIAIALTSCLATTDRLAVYEKTVLSQEQVAALAGYYGWVGEQRSIASISFAPRTDSWPYRPPGHASSKEQLASANFAFKSLTVFDDGDAAVRVLKGVAIFAAIPGTELILASIPGETLRLNDETGNMTTASEQNTGSNLFFVLKRDGSELRNQFYADNDEALRTAVGDPSKPLPVGKLLDYLQEHAEERFFAADIPAYAMSTPQQKRLFEQEINAALSEDREKAIRGAAPGAQPQKGPAR</sequence>
<evidence type="ECO:0000313" key="3">
    <source>
        <dbReference type="Proteomes" id="UP000019205"/>
    </source>
</evidence>
<feature type="compositionally biased region" description="Low complexity" evidence="1">
    <location>
        <begin position="246"/>
        <end position="259"/>
    </location>
</feature>
<evidence type="ECO:0000313" key="2">
    <source>
        <dbReference type="EMBL" id="EAQ98724.1"/>
    </source>
</evidence>
<gene>
    <name evidence="2" type="ORF">KT71_08862</name>
</gene>
<dbReference type="STRING" id="314285.KT71_08862"/>
<dbReference type="PROSITE" id="PS51257">
    <property type="entry name" value="PROKAR_LIPOPROTEIN"/>
    <property type="match status" value="1"/>
</dbReference>
<reference evidence="2 3" key="1">
    <citation type="journal article" date="2007" name="Proc. Natl. Acad. Sci. U.S.A.">
        <title>Characterization of a marine gammaproteobacterium capable of aerobic anoxygenic photosynthesis.</title>
        <authorList>
            <person name="Fuchs B.M."/>
            <person name="Spring S."/>
            <person name="Teeling H."/>
            <person name="Quast C."/>
            <person name="Wulf J."/>
            <person name="Schattenhofer M."/>
            <person name="Yan S."/>
            <person name="Ferriera S."/>
            <person name="Johnson J."/>
            <person name="Glockner F.O."/>
            <person name="Amann R."/>
        </authorList>
    </citation>
    <scope>NUCLEOTIDE SEQUENCE [LARGE SCALE GENOMIC DNA]</scope>
    <source>
        <strain evidence="2">KT71</strain>
    </source>
</reference>
<protein>
    <submittedName>
        <fullName evidence="2">Uncharacterized protein</fullName>
    </submittedName>
</protein>
<dbReference type="HOGENOM" id="CLU_1072463_0_0_6"/>
<comment type="caution">
    <text evidence="2">The sequence shown here is derived from an EMBL/GenBank/DDBJ whole genome shotgun (WGS) entry which is preliminary data.</text>
</comment>
<keyword evidence="3" id="KW-1185">Reference proteome</keyword>
<name>A4A4K3_9GAMM</name>
<dbReference type="Proteomes" id="UP000019205">
    <property type="component" value="Chromosome"/>
</dbReference>
<feature type="region of interest" description="Disordered" evidence="1">
    <location>
        <begin position="238"/>
        <end position="259"/>
    </location>
</feature>
<organism evidence="2 3">
    <name type="scientific">Congregibacter litoralis KT71</name>
    <dbReference type="NCBI Taxonomy" id="314285"/>
    <lineage>
        <taxon>Bacteria</taxon>
        <taxon>Pseudomonadati</taxon>
        <taxon>Pseudomonadota</taxon>
        <taxon>Gammaproteobacteria</taxon>
        <taxon>Cellvibrionales</taxon>
        <taxon>Halieaceae</taxon>
        <taxon>Congregibacter</taxon>
    </lineage>
</organism>
<evidence type="ECO:0000256" key="1">
    <source>
        <dbReference type="SAM" id="MobiDB-lite"/>
    </source>
</evidence>
<dbReference type="EMBL" id="AAOA02000003">
    <property type="protein sequence ID" value="EAQ98724.1"/>
    <property type="molecule type" value="Genomic_DNA"/>
</dbReference>
<accession>A4A4K3</accession>
<proteinExistence type="predicted"/>